<dbReference type="PANTHER" id="PTHR11895">
    <property type="entry name" value="TRANSAMIDASE"/>
    <property type="match status" value="1"/>
</dbReference>
<dbReference type="Proteomes" id="UP000073816">
    <property type="component" value="Chromosome"/>
</dbReference>
<sequence>MNRKLHHSYRPILILSAVAFTALGFVMGRNVGEINPATIDAAADLIGLSFTPQEKDSMVGTLTNHRNSYEILRKTKLENSVAPALIFNPLPQGFFPSQDQKTPDWGLPSEVSLPEKDHDIAYLPVHELAVLIKNKKITSERLTQIYLNRIKTYSDTLQCLITLMESTALEKARMMDRELAQGIYRGPLHGIPYGIKDLLAVPNTKTTWGAASYKDQVIQETATVVQKLDEAGGVLVGKFTLGALAMGDVWFGGVTKNPWNLKQGSSGSSAGSASAVSAGLVPFAIGTETLGSIVSPSTRNGVTGLRPTYGRVSKHGAMALSWSMDKIGPISRSTLDNAIVLSILNGMDPKDPSTIPAALNYSSKNEVKKLKVGYFKPFFEGTRPNIQNDQAVLDVLKNQGIELHPLELKTSINAGPLVSMLLVEGAAAFDELTRLDLDDQLVAQHRNAWPNVFRSARLIPAVEYVQMSRQRTLLIQEMHELMKDYDVIVTPSFAGQQLQITNLTGHPALCLPNGFAENGSPTSITLLANLFDEEKLIMLGRLIQENTDWQSKRPPLFNQ</sequence>
<gene>
    <name evidence="2" type="ORF">AO498_03080</name>
</gene>
<evidence type="ECO:0000313" key="3">
    <source>
        <dbReference type="Proteomes" id="UP000073816"/>
    </source>
</evidence>
<name>A0A142EJR0_9BACT</name>
<dbReference type="Gene3D" id="3.90.1300.10">
    <property type="entry name" value="Amidase signature (AS) domain"/>
    <property type="match status" value="1"/>
</dbReference>
<dbReference type="InterPro" id="IPR036928">
    <property type="entry name" value="AS_sf"/>
</dbReference>
<dbReference type="InterPro" id="IPR023631">
    <property type="entry name" value="Amidase_dom"/>
</dbReference>
<dbReference type="EMBL" id="CP012836">
    <property type="protein sequence ID" value="AMQ55365.1"/>
    <property type="molecule type" value="Genomic_DNA"/>
</dbReference>
<accession>A0A142EJR0</accession>
<dbReference type="AlphaFoldDB" id="A0A142EJR0"/>
<reference evidence="2 3" key="2">
    <citation type="journal article" date="2016" name="Genome Announc.">
        <title>Complete Genome Sequence of Algoriphagus sp. Strain M8-2, Isolated from a Brackish Lake.</title>
        <authorList>
            <person name="Muraguchi Y."/>
            <person name="Kushimoto K."/>
            <person name="Ohtsubo Y."/>
            <person name="Suzuki T."/>
            <person name="Dohra H."/>
            <person name="Kimbara K."/>
            <person name="Shintani M."/>
        </authorList>
    </citation>
    <scope>NUCLEOTIDE SEQUENCE [LARGE SCALE GENOMIC DNA]</scope>
    <source>
        <strain evidence="2 3">M8-2</strain>
    </source>
</reference>
<reference evidence="3" key="1">
    <citation type="submission" date="2015-09" db="EMBL/GenBank/DDBJ databases">
        <title>Complete sequence of Algoriphagus sp. M8-2.</title>
        <authorList>
            <person name="Shintani M."/>
        </authorList>
    </citation>
    <scope>NUCLEOTIDE SEQUENCE [LARGE SCALE GENOMIC DNA]</scope>
    <source>
        <strain evidence="3">M8-2</strain>
    </source>
</reference>
<proteinExistence type="predicted"/>
<feature type="domain" description="Amidase" evidence="1">
    <location>
        <begin position="142"/>
        <end position="536"/>
    </location>
</feature>
<evidence type="ECO:0000313" key="2">
    <source>
        <dbReference type="EMBL" id="AMQ55365.1"/>
    </source>
</evidence>
<dbReference type="GO" id="GO:0050567">
    <property type="term" value="F:glutaminyl-tRNA synthase (glutamine-hydrolyzing) activity"/>
    <property type="evidence" value="ECO:0007669"/>
    <property type="project" value="TreeGrafter"/>
</dbReference>
<dbReference type="InterPro" id="IPR000120">
    <property type="entry name" value="Amidase"/>
</dbReference>
<dbReference type="Pfam" id="PF01425">
    <property type="entry name" value="Amidase"/>
    <property type="match status" value="1"/>
</dbReference>
<protein>
    <submittedName>
        <fullName evidence="2">Amidase</fullName>
    </submittedName>
</protein>
<dbReference type="KEGG" id="alm:AO498_03080"/>
<organism evidence="2 3">
    <name type="scientific">Algoriphagus sanaruensis</name>
    <dbReference type="NCBI Taxonomy" id="1727163"/>
    <lineage>
        <taxon>Bacteria</taxon>
        <taxon>Pseudomonadati</taxon>
        <taxon>Bacteroidota</taxon>
        <taxon>Cytophagia</taxon>
        <taxon>Cytophagales</taxon>
        <taxon>Cyclobacteriaceae</taxon>
        <taxon>Algoriphagus</taxon>
    </lineage>
</organism>
<keyword evidence="3" id="KW-1185">Reference proteome</keyword>
<dbReference type="PANTHER" id="PTHR11895:SF73">
    <property type="entry name" value="AMIDASE FAMILY PROTEIN"/>
    <property type="match status" value="1"/>
</dbReference>
<evidence type="ECO:0000259" key="1">
    <source>
        <dbReference type="Pfam" id="PF01425"/>
    </source>
</evidence>
<dbReference type="PATRIC" id="fig|1727163.4.peg.638"/>
<dbReference type="SUPFAM" id="SSF75304">
    <property type="entry name" value="Amidase signature (AS) enzymes"/>
    <property type="match status" value="1"/>
</dbReference>
<dbReference type="STRING" id="1727163.AO498_03080"/>
<dbReference type="OrthoDB" id="9811471at2"/>
<dbReference type="RefSeq" id="WP_067543643.1">
    <property type="nucleotide sequence ID" value="NZ_CP012836.1"/>
</dbReference>